<dbReference type="Proteomes" id="UP000325211">
    <property type="component" value="Chromosome"/>
</dbReference>
<dbReference type="AlphaFoldDB" id="A0A5P2D446"/>
<dbReference type="EMBL" id="CP029190">
    <property type="protein sequence ID" value="QES49513.1"/>
    <property type="molecule type" value="Genomic_DNA"/>
</dbReference>
<gene>
    <name evidence="2" type="ORF">DEJ50_18570</name>
</gene>
<evidence type="ECO:0000256" key="1">
    <source>
        <dbReference type="SAM" id="Phobius"/>
    </source>
</evidence>
<protein>
    <submittedName>
        <fullName evidence="2">Uncharacterized protein</fullName>
    </submittedName>
</protein>
<keyword evidence="1" id="KW-0812">Transmembrane</keyword>
<accession>A0A5P2D446</accession>
<keyword evidence="1" id="KW-0472">Membrane</keyword>
<feature type="transmembrane region" description="Helical" evidence="1">
    <location>
        <begin position="57"/>
        <end position="78"/>
    </location>
</feature>
<proteinExistence type="predicted"/>
<reference evidence="2 3" key="1">
    <citation type="submission" date="2018-05" db="EMBL/GenBank/DDBJ databases">
        <title>Streptomyces venezuelae.</title>
        <authorList>
            <person name="Kim W."/>
            <person name="Lee N."/>
            <person name="Cho B.-K."/>
        </authorList>
    </citation>
    <scope>NUCLEOTIDE SEQUENCE [LARGE SCALE GENOMIC DNA]</scope>
    <source>
        <strain evidence="2 3">ATCC 21782</strain>
    </source>
</reference>
<sequence length="114" mass="12290">MTEIDERDRRAFIAPLATTLLTLPLAFVSLLYAGLSPMACDSCGEQAADAFDASFEIAWPVFMTGLVGVLVLLVWCWALPWRTRNADRRVGIAIAAPAVVLVNAVVFAGLLDLP</sequence>
<name>A0A5P2D446_STRVZ</name>
<organism evidence="2 3">
    <name type="scientific">Streptomyces venezuelae</name>
    <dbReference type="NCBI Taxonomy" id="54571"/>
    <lineage>
        <taxon>Bacteria</taxon>
        <taxon>Bacillati</taxon>
        <taxon>Actinomycetota</taxon>
        <taxon>Actinomycetes</taxon>
        <taxon>Kitasatosporales</taxon>
        <taxon>Streptomycetaceae</taxon>
        <taxon>Streptomyces</taxon>
    </lineage>
</organism>
<keyword evidence="1" id="KW-1133">Transmembrane helix</keyword>
<feature type="transmembrane region" description="Helical" evidence="1">
    <location>
        <begin position="12"/>
        <end position="32"/>
    </location>
</feature>
<evidence type="ECO:0000313" key="2">
    <source>
        <dbReference type="EMBL" id="QES49513.1"/>
    </source>
</evidence>
<evidence type="ECO:0000313" key="3">
    <source>
        <dbReference type="Proteomes" id="UP000325211"/>
    </source>
</evidence>
<dbReference type="OrthoDB" id="4241875at2"/>
<dbReference type="RefSeq" id="WP_150209100.1">
    <property type="nucleotide sequence ID" value="NZ_CP029190.1"/>
</dbReference>
<feature type="transmembrane region" description="Helical" evidence="1">
    <location>
        <begin position="90"/>
        <end position="111"/>
    </location>
</feature>